<dbReference type="EMBL" id="MQUQ01000019">
    <property type="protein sequence ID" value="OLZ45661.1"/>
    <property type="molecule type" value="Genomic_DNA"/>
</dbReference>
<dbReference type="SUPFAM" id="SSF55073">
    <property type="entry name" value="Nucleotide cyclase"/>
    <property type="match status" value="1"/>
</dbReference>
<sequence length="502" mass="54654">MEVTLVSELGKQVSERPAGSLRSFADTVGLASARVWRLRGRAWNTLRHPAGWELWRLPPSAVVWMLGTEIAVAIWALYSAFKVSVTTTDLVRFGVIAGCASWYLIQTQHPEEQRRADDRRGEHIDQTAVWLGSAAVLLPPMLSLTLLLMVRVQRYSIAHKAMTTFLFTTAAHAASILGVHSITELTSLHTWLASGTLPQRAGDIVFAAAALVGTALWYFGSQTLLISIARGLAWGGWRRQKLIGSWPDNADFVYALQLAACTTILGAVNIALVPLVMIGVALRSTRLSQTLADTIARSQRDRKTGLLTEDSFHAPAALRLLEDQTDRRPTAFLMLDLDHFKQWNDKYGHSGGDIVLGCVSAVLRQNTRTTDVVGRWGGEEFAVLLPDTPRAEAMRIAERIRAAVAATAITGLTELASGHATNEPRAVGPTYGCTVSIGVGLSPDNSTDYGELFRAADSAMYEAKRGGRNRVVLARSALAVDPPSPREPTSPLSRAGDSRREW</sequence>
<dbReference type="PANTHER" id="PTHR45138">
    <property type="entry name" value="REGULATORY COMPONENTS OF SENSORY TRANSDUCTION SYSTEM"/>
    <property type="match status" value="1"/>
</dbReference>
<evidence type="ECO:0000256" key="1">
    <source>
        <dbReference type="SAM" id="MobiDB-lite"/>
    </source>
</evidence>
<dbReference type="GO" id="GO:1902201">
    <property type="term" value="P:negative regulation of bacterial-type flagellum-dependent cell motility"/>
    <property type="evidence" value="ECO:0007669"/>
    <property type="project" value="TreeGrafter"/>
</dbReference>
<dbReference type="FunFam" id="3.30.70.270:FF:000001">
    <property type="entry name" value="Diguanylate cyclase domain protein"/>
    <property type="match status" value="1"/>
</dbReference>
<dbReference type="Pfam" id="PF00990">
    <property type="entry name" value="GGDEF"/>
    <property type="match status" value="1"/>
</dbReference>
<feature type="transmembrane region" description="Helical" evidence="2">
    <location>
        <begin position="128"/>
        <end position="150"/>
    </location>
</feature>
<keyword evidence="2" id="KW-0472">Membrane</keyword>
<evidence type="ECO:0000313" key="4">
    <source>
        <dbReference type="EMBL" id="OLZ45661.1"/>
    </source>
</evidence>
<feature type="transmembrane region" description="Helical" evidence="2">
    <location>
        <begin position="204"/>
        <end position="232"/>
    </location>
</feature>
<dbReference type="PROSITE" id="PS50887">
    <property type="entry name" value="GGDEF"/>
    <property type="match status" value="1"/>
</dbReference>
<feature type="transmembrane region" description="Helical" evidence="2">
    <location>
        <begin position="61"/>
        <end position="78"/>
    </location>
</feature>
<dbReference type="GO" id="GO:0005886">
    <property type="term" value="C:plasma membrane"/>
    <property type="evidence" value="ECO:0007669"/>
    <property type="project" value="TreeGrafter"/>
</dbReference>
<dbReference type="CDD" id="cd01949">
    <property type="entry name" value="GGDEF"/>
    <property type="match status" value="1"/>
</dbReference>
<dbReference type="AlphaFoldDB" id="A0A1R0KIL8"/>
<dbReference type="NCBIfam" id="TIGR00254">
    <property type="entry name" value="GGDEF"/>
    <property type="match status" value="1"/>
</dbReference>
<proteinExistence type="predicted"/>
<feature type="domain" description="GGDEF" evidence="3">
    <location>
        <begin position="328"/>
        <end position="476"/>
    </location>
</feature>
<feature type="region of interest" description="Disordered" evidence="1">
    <location>
        <begin position="479"/>
        <end position="502"/>
    </location>
</feature>
<feature type="transmembrane region" description="Helical" evidence="2">
    <location>
        <begin position="162"/>
        <end position="182"/>
    </location>
</feature>
<name>A0A1R0KIL8_9PSEU</name>
<dbReference type="InterPro" id="IPR000160">
    <property type="entry name" value="GGDEF_dom"/>
</dbReference>
<feature type="transmembrane region" description="Helical" evidence="2">
    <location>
        <begin position="252"/>
        <end position="282"/>
    </location>
</feature>
<dbReference type="GO" id="GO:0043709">
    <property type="term" value="P:cell adhesion involved in single-species biofilm formation"/>
    <property type="evidence" value="ECO:0007669"/>
    <property type="project" value="TreeGrafter"/>
</dbReference>
<reference evidence="4 5" key="1">
    <citation type="submission" date="2016-01" db="EMBL/GenBank/DDBJ databases">
        <title>Amycolatopsis coloradensis genome sequencing and assembly.</title>
        <authorList>
            <person name="Mayilraj S."/>
        </authorList>
    </citation>
    <scope>NUCLEOTIDE SEQUENCE [LARGE SCALE GENOMIC DNA]</scope>
    <source>
        <strain evidence="4 5">DSM 44225</strain>
    </source>
</reference>
<dbReference type="RefSeq" id="WP_076165485.1">
    <property type="nucleotide sequence ID" value="NZ_JBEZVB010000015.1"/>
</dbReference>
<dbReference type="InterPro" id="IPR050469">
    <property type="entry name" value="Diguanylate_Cyclase"/>
</dbReference>
<dbReference type="STRING" id="76021.BS329_31955"/>
<evidence type="ECO:0000259" key="3">
    <source>
        <dbReference type="PROSITE" id="PS50887"/>
    </source>
</evidence>
<evidence type="ECO:0000313" key="5">
    <source>
        <dbReference type="Proteomes" id="UP000187486"/>
    </source>
</evidence>
<dbReference type="Proteomes" id="UP000187486">
    <property type="component" value="Unassembled WGS sequence"/>
</dbReference>
<dbReference type="Gene3D" id="3.30.70.270">
    <property type="match status" value="1"/>
</dbReference>
<evidence type="ECO:0000256" key="2">
    <source>
        <dbReference type="SAM" id="Phobius"/>
    </source>
</evidence>
<dbReference type="PANTHER" id="PTHR45138:SF9">
    <property type="entry name" value="DIGUANYLATE CYCLASE DGCM-RELATED"/>
    <property type="match status" value="1"/>
</dbReference>
<organism evidence="4 5">
    <name type="scientific">Amycolatopsis coloradensis</name>
    <dbReference type="NCBI Taxonomy" id="76021"/>
    <lineage>
        <taxon>Bacteria</taxon>
        <taxon>Bacillati</taxon>
        <taxon>Actinomycetota</taxon>
        <taxon>Actinomycetes</taxon>
        <taxon>Pseudonocardiales</taxon>
        <taxon>Pseudonocardiaceae</taxon>
        <taxon>Amycolatopsis</taxon>
    </lineage>
</organism>
<dbReference type="InterPro" id="IPR029787">
    <property type="entry name" value="Nucleotide_cyclase"/>
</dbReference>
<keyword evidence="2" id="KW-0812">Transmembrane</keyword>
<dbReference type="InterPro" id="IPR043128">
    <property type="entry name" value="Rev_trsase/Diguanyl_cyclase"/>
</dbReference>
<accession>A0A1R0KIL8</accession>
<comment type="caution">
    <text evidence="4">The sequence shown here is derived from an EMBL/GenBank/DDBJ whole genome shotgun (WGS) entry which is preliminary data.</text>
</comment>
<gene>
    <name evidence="4" type="ORF">BS329_31955</name>
</gene>
<protein>
    <submittedName>
        <fullName evidence="4">GGDEF domain-containing protein</fullName>
    </submittedName>
</protein>
<dbReference type="OrthoDB" id="23692at2"/>
<keyword evidence="5" id="KW-1185">Reference proteome</keyword>
<dbReference type="GO" id="GO:0052621">
    <property type="term" value="F:diguanylate cyclase activity"/>
    <property type="evidence" value="ECO:0007669"/>
    <property type="project" value="TreeGrafter"/>
</dbReference>
<dbReference type="SMART" id="SM00267">
    <property type="entry name" value="GGDEF"/>
    <property type="match status" value="1"/>
</dbReference>
<keyword evidence="2" id="KW-1133">Transmembrane helix</keyword>